<dbReference type="AlphaFoldDB" id="A0A9Q5I2J8"/>
<evidence type="ECO:0000256" key="2">
    <source>
        <dbReference type="SAM" id="SignalP"/>
    </source>
</evidence>
<feature type="chain" id="PRO_5040369281" evidence="2">
    <location>
        <begin position="21"/>
        <end position="276"/>
    </location>
</feature>
<keyword evidence="1" id="KW-0472">Membrane</keyword>
<feature type="transmembrane region" description="Helical" evidence="1">
    <location>
        <begin position="100"/>
        <end position="119"/>
    </location>
</feature>
<organism evidence="3 4">
    <name type="scientific">Sanghuangporus baumii</name>
    <name type="common">Phellinus baumii</name>
    <dbReference type="NCBI Taxonomy" id="108892"/>
    <lineage>
        <taxon>Eukaryota</taxon>
        <taxon>Fungi</taxon>
        <taxon>Dikarya</taxon>
        <taxon>Basidiomycota</taxon>
        <taxon>Agaricomycotina</taxon>
        <taxon>Agaricomycetes</taxon>
        <taxon>Hymenochaetales</taxon>
        <taxon>Hymenochaetaceae</taxon>
        <taxon>Sanghuangporus</taxon>
    </lineage>
</organism>
<feature type="transmembrane region" description="Helical" evidence="1">
    <location>
        <begin position="70"/>
        <end position="88"/>
    </location>
</feature>
<name>A0A9Q5I2J8_SANBA</name>
<feature type="transmembrane region" description="Helical" evidence="1">
    <location>
        <begin position="191"/>
        <end position="211"/>
    </location>
</feature>
<proteinExistence type="predicted"/>
<gene>
    <name evidence="3" type="ORF">A7U60_g2255</name>
</gene>
<dbReference type="EMBL" id="LNZH02000127">
    <property type="protein sequence ID" value="OCB90521.1"/>
    <property type="molecule type" value="Genomic_DNA"/>
</dbReference>
<keyword evidence="4" id="KW-1185">Reference proteome</keyword>
<reference evidence="3" key="1">
    <citation type="submission" date="2016-06" db="EMBL/GenBank/DDBJ databases">
        <title>Draft Genome sequence of the fungus Inonotus baumii.</title>
        <authorList>
            <person name="Zhu H."/>
            <person name="Lin W."/>
        </authorList>
    </citation>
    <scope>NUCLEOTIDE SEQUENCE</scope>
    <source>
        <strain evidence="3">821</strain>
    </source>
</reference>
<sequence length="276" mass="30420">MLGSLLLSAISLASPIDVTGHSFLIYTTSSGDSLSGNIASCVYLLTNRVAPLKSEFRPILCMDLKLLQDSFTMLIIEYILVIRVLALYHQDRNLSIFLKALLSLVAVSGFAFRIHGIIYEGEELGIVRKGVSFCFIERDYPMKLMVASWILPIAYGLTLMGLSLYKAAVYWRSSHGFKGFHLARVLFRDQFIYYGFVSFYAISQLVGAAIFNVNELASLILAAVSCPTTLCILGGQLLINLKEAGERGENGGLNYTPQSVSDIQFVSADEEQQEGV</sequence>
<evidence type="ECO:0000313" key="4">
    <source>
        <dbReference type="Proteomes" id="UP000757232"/>
    </source>
</evidence>
<accession>A0A9Q5I2J8</accession>
<keyword evidence="1" id="KW-0812">Transmembrane</keyword>
<feature type="transmembrane region" description="Helical" evidence="1">
    <location>
        <begin position="217"/>
        <end position="239"/>
    </location>
</feature>
<feature type="signal peptide" evidence="2">
    <location>
        <begin position="1"/>
        <end position="20"/>
    </location>
</feature>
<dbReference type="Proteomes" id="UP000757232">
    <property type="component" value="Unassembled WGS sequence"/>
</dbReference>
<keyword evidence="2" id="KW-0732">Signal</keyword>
<evidence type="ECO:0000313" key="3">
    <source>
        <dbReference type="EMBL" id="OCB90521.1"/>
    </source>
</evidence>
<feature type="transmembrane region" description="Helical" evidence="1">
    <location>
        <begin position="149"/>
        <end position="171"/>
    </location>
</feature>
<keyword evidence="1" id="KW-1133">Transmembrane helix</keyword>
<comment type="caution">
    <text evidence="3">The sequence shown here is derived from an EMBL/GenBank/DDBJ whole genome shotgun (WGS) entry which is preliminary data.</text>
</comment>
<evidence type="ECO:0000256" key="1">
    <source>
        <dbReference type="SAM" id="Phobius"/>
    </source>
</evidence>
<protein>
    <submittedName>
        <fullName evidence="3">Uncharacterized protein</fullName>
    </submittedName>
</protein>